<sequence>MFFELQLSSKVFGQIVRNRIRAIPLCIDQEFDFEGTRYVIDHVDIIDSITVSKQTVPTQITWIFSLQNYTFFTVPYLQVKQGVTVRLVKGSDLEQNGPKASQPSKEFTVFPVFNVSMQVVAAQAGKGGPVQIRYAFDHVEYGILDALIPPAYKERIEKILASHQLTPTTIDLSSLSGLLNRPVTAINAGITCNSEGDLIAMRIEISADADLMPDFFTLDPVSLLNGCDWALLVDARIFTEEASTKIKDGLKNVSKFRLRRGPSVSWDPSGPAINVNLGGEAVDACPFFVDDIDMDVDVKIRAVLSVPPNTKKLRTHYHFNPSASNIVEEVACAVTAALLWPFVGLVMFDRGQIDLPKYLIGVFVHPLIRFVALVFAIETQGLSDDISRDLGRNCKKQDDENYECEDDFDFSLAGLGGRLELNNIKGIPQGPILSGTIANLRDFDIGQITSVNIAAFKWQVTGQCKSGFFITNQASIFIGVEPPAALCSARIVDDPLNEFTLVTGDNEITIQPGFKPDYVQNPYPCRIRLVTTHGVRTITIPPPREQTIQETQDLETGRLRAIASCYRWEKHFTPREKIRWLIDPPSDTEQYLQLWQIDVSNLQPGDRIRVEDQAGKRILSALPSETGIAGLTLLFEGKDAPSELSLELDGIINENQEPRKMEIRQTLYAHRSSVPAPLNLQRLSFDKDGKRNLLVYSSLHEEHKLDVSAPTVPVLQGLIAESEHIVEETQVIHREQQIASSITQHEKTLELLRPRLGNILAIGNPRIGELKKTLYVGMEQGGTLFDLSNPENPRELQKYEGKPWFEDTALSDRLLARHAPEKGKIEIFEAIASRII</sequence>
<evidence type="ECO:0000313" key="1">
    <source>
        <dbReference type="EMBL" id="AKB64823.1"/>
    </source>
</evidence>
<organism evidence="1 2">
    <name type="scientific">Methanosarcina mazei S-6</name>
    <dbReference type="NCBI Taxonomy" id="213585"/>
    <lineage>
        <taxon>Archaea</taxon>
        <taxon>Methanobacteriati</taxon>
        <taxon>Methanobacteriota</taxon>
        <taxon>Stenosarchaea group</taxon>
        <taxon>Methanomicrobia</taxon>
        <taxon>Methanosarcinales</taxon>
        <taxon>Methanosarcinaceae</taxon>
        <taxon>Methanosarcina</taxon>
    </lineage>
</organism>
<dbReference type="GeneID" id="24882995"/>
<dbReference type="Proteomes" id="UP000033097">
    <property type="component" value="Chromosome"/>
</dbReference>
<dbReference type="AlphaFoldDB" id="A0A0E3RID1"/>
<gene>
    <name evidence="1" type="ORF">MSMAS_1627</name>
</gene>
<dbReference type="RefSeq" id="WP_011034959.1">
    <property type="nucleotide sequence ID" value="NZ_CP009512.1"/>
</dbReference>
<dbReference type="PATRIC" id="fig|213585.10.peg.2056"/>
<dbReference type="KEGG" id="mmj:MSMAS_1627"/>
<dbReference type="EMBL" id="CP009512">
    <property type="protein sequence ID" value="AKB64823.1"/>
    <property type="molecule type" value="Genomic_DNA"/>
</dbReference>
<dbReference type="HOGENOM" id="CLU_339706_0_0_2"/>
<reference evidence="1 2" key="1">
    <citation type="submission" date="2014-07" db="EMBL/GenBank/DDBJ databases">
        <title>Methanogenic archaea and the global carbon cycle.</title>
        <authorList>
            <person name="Henriksen J.R."/>
            <person name="Luke J."/>
            <person name="Reinhart S."/>
            <person name="Benedict M.N."/>
            <person name="Youngblut N.D."/>
            <person name="Metcalf M.E."/>
            <person name="Whitaker R.J."/>
            <person name="Metcalf W.W."/>
        </authorList>
    </citation>
    <scope>NUCLEOTIDE SEQUENCE [LARGE SCALE GENOMIC DNA]</scope>
    <source>
        <strain evidence="1 2">S-6</strain>
    </source>
</reference>
<protein>
    <submittedName>
        <fullName evidence="1">Uncharacterized protein</fullName>
    </submittedName>
</protein>
<name>A0A0E3RID1_METMZ</name>
<evidence type="ECO:0000313" key="2">
    <source>
        <dbReference type="Proteomes" id="UP000033097"/>
    </source>
</evidence>
<dbReference type="STRING" id="213585.MSMAS_1627"/>
<accession>A0A0E3RID1</accession>
<proteinExistence type="predicted"/>